<organism evidence="9 10">
    <name type="scientific">Paenibacillus montanisoli</name>
    <dbReference type="NCBI Taxonomy" id="2081970"/>
    <lineage>
        <taxon>Bacteria</taxon>
        <taxon>Bacillati</taxon>
        <taxon>Bacillota</taxon>
        <taxon>Bacilli</taxon>
        <taxon>Bacillales</taxon>
        <taxon>Paenibacillaceae</taxon>
        <taxon>Paenibacillus</taxon>
    </lineage>
</organism>
<keyword evidence="3" id="KW-1003">Cell membrane</keyword>
<feature type="transmembrane region" description="Helical" evidence="7">
    <location>
        <begin position="109"/>
        <end position="128"/>
    </location>
</feature>
<keyword evidence="4 7" id="KW-0812">Transmembrane</keyword>
<dbReference type="PROSITE" id="PS50928">
    <property type="entry name" value="ABC_TM1"/>
    <property type="match status" value="1"/>
</dbReference>
<keyword evidence="5 7" id="KW-1133">Transmembrane helix</keyword>
<evidence type="ECO:0000259" key="8">
    <source>
        <dbReference type="PROSITE" id="PS50928"/>
    </source>
</evidence>
<feature type="transmembrane region" description="Helical" evidence="7">
    <location>
        <begin position="258"/>
        <end position="277"/>
    </location>
</feature>
<evidence type="ECO:0000256" key="3">
    <source>
        <dbReference type="ARBA" id="ARBA00022475"/>
    </source>
</evidence>
<dbReference type="Gene3D" id="1.10.3720.10">
    <property type="entry name" value="MetI-like"/>
    <property type="match status" value="1"/>
</dbReference>
<feature type="transmembrane region" description="Helical" evidence="7">
    <location>
        <begin position="181"/>
        <end position="203"/>
    </location>
</feature>
<feature type="transmembrane region" description="Helical" evidence="7">
    <location>
        <begin position="140"/>
        <end position="160"/>
    </location>
</feature>
<evidence type="ECO:0000256" key="2">
    <source>
        <dbReference type="ARBA" id="ARBA00022448"/>
    </source>
</evidence>
<dbReference type="AlphaFoldDB" id="A0A328U0K8"/>
<dbReference type="CDD" id="cd06261">
    <property type="entry name" value="TM_PBP2"/>
    <property type="match status" value="1"/>
</dbReference>
<keyword evidence="6 7" id="KW-0472">Membrane</keyword>
<dbReference type="GO" id="GO:0055085">
    <property type="term" value="P:transmembrane transport"/>
    <property type="evidence" value="ECO:0007669"/>
    <property type="project" value="InterPro"/>
</dbReference>
<dbReference type="EMBL" id="QLUW01000003">
    <property type="protein sequence ID" value="RAP74981.1"/>
    <property type="molecule type" value="Genomic_DNA"/>
</dbReference>
<evidence type="ECO:0000256" key="6">
    <source>
        <dbReference type="ARBA" id="ARBA00023136"/>
    </source>
</evidence>
<feature type="transmembrane region" description="Helical" evidence="7">
    <location>
        <begin position="70"/>
        <end position="97"/>
    </location>
</feature>
<dbReference type="InterPro" id="IPR000515">
    <property type="entry name" value="MetI-like"/>
</dbReference>
<dbReference type="RefSeq" id="WP_112883245.1">
    <property type="nucleotide sequence ID" value="NZ_QLUW01000003.1"/>
</dbReference>
<dbReference type="PANTHER" id="PTHR43744:SF9">
    <property type="entry name" value="POLYGALACTURONAN_RHAMNOGALACTURONAN TRANSPORT SYSTEM PERMEASE PROTEIN YTCP"/>
    <property type="match status" value="1"/>
</dbReference>
<comment type="similarity">
    <text evidence="7">Belongs to the binding-protein-dependent transport system permease family.</text>
</comment>
<dbReference type="SUPFAM" id="SSF161098">
    <property type="entry name" value="MetI-like"/>
    <property type="match status" value="1"/>
</dbReference>
<protein>
    <submittedName>
        <fullName evidence="9">Carbohydrate ABC transporter permease</fullName>
    </submittedName>
</protein>
<accession>A0A328U0K8</accession>
<evidence type="ECO:0000256" key="5">
    <source>
        <dbReference type="ARBA" id="ARBA00022989"/>
    </source>
</evidence>
<comment type="subcellular location">
    <subcellularLocation>
        <location evidence="1 7">Cell membrane</location>
        <topology evidence="1 7">Multi-pass membrane protein</topology>
    </subcellularLocation>
</comment>
<evidence type="ECO:0000313" key="10">
    <source>
        <dbReference type="Proteomes" id="UP000249260"/>
    </source>
</evidence>
<feature type="transmembrane region" description="Helical" evidence="7">
    <location>
        <begin position="12"/>
        <end position="34"/>
    </location>
</feature>
<evidence type="ECO:0000256" key="1">
    <source>
        <dbReference type="ARBA" id="ARBA00004651"/>
    </source>
</evidence>
<sequence length="292" mass="33410">MQRSRGEKWFNVFNMLLMIAFSFLCLYPFIYILAISLNDAMDAQKGGIYMWPRMFTWNNYSIIFNDQNIFLAYTVTVARVFVGVVTQVLLVAMFAYVLTKKNFPLRKFLNWWIVIPMFLSGGLIPFYITLQQLHLLNSFWTYIIPGLYGAFNIMLVRTFMTELPEALEESAKIDGASDFRIFFSIIFPLSKPVLATIALFVGVGHWNDWFTGFTFISNADLWTAQNLLLFLIQSNEASNLAVLSKMHNGTVTVTAESIKMAMLIVTTAPILCIYPFLQKYFVKGIMLGSLKG</sequence>
<dbReference type="GO" id="GO:0005886">
    <property type="term" value="C:plasma membrane"/>
    <property type="evidence" value="ECO:0007669"/>
    <property type="project" value="UniProtKB-SubCell"/>
</dbReference>
<dbReference type="InterPro" id="IPR035906">
    <property type="entry name" value="MetI-like_sf"/>
</dbReference>
<dbReference type="Pfam" id="PF00528">
    <property type="entry name" value="BPD_transp_1"/>
    <property type="match status" value="1"/>
</dbReference>
<dbReference type="Proteomes" id="UP000249260">
    <property type="component" value="Unassembled WGS sequence"/>
</dbReference>
<keyword evidence="2 7" id="KW-0813">Transport</keyword>
<dbReference type="OrthoDB" id="9810086at2"/>
<dbReference type="PANTHER" id="PTHR43744">
    <property type="entry name" value="ABC TRANSPORTER PERMEASE PROTEIN MG189-RELATED-RELATED"/>
    <property type="match status" value="1"/>
</dbReference>
<evidence type="ECO:0000313" key="9">
    <source>
        <dbReference type="EMBL" id="RAP74981.1"/>
    </source>
</evidence>
<name>A0A328U0K8_9BACL</name>
<reference evidence="9 10" key="1">
    <citation type="submission" date="2018-06" db="EMBL/GenBank/DDBJ databases">
        <title>Paenibacillus montanisoli sp. nov., isolated from mountain area soil.</title>
        <authorList>
            <person name="Wu M."/>
        </authorList>
    </citation>
    <scope>NUCLEOTIDE SEQUENCE [LARGE SCALE GENOMIC DNA]</scope>
    <source>
        <strain evidence="9 10">RA17</strain>
    </source>
</reference>
<keyword evidence="10" id="KW-1185">Reference proteome</keyword>
<gene>
    <name evidence="9" type="ORF">DL346_16420</name>
</gene>
<evidence type="ECO:0000256" key="7">
    <source>
        <dbReference type="RuleBase" id="RU363032"/>
    </source>
</evidence>
<evidence type="ECO:0000256" key="4">
    <source>
        <dbReference type="ARBA" id="ARBA00022692"/>
    </source>
</evidence>
<feature type="domain" description="ABC transmembrane type-1" evidence="8">
    <location>
        <begin position="73"/>
        <end position="271"/>
    </location>
</feature>
<proteinExistence type="inferred from homology"/>
<comment type="caution">
    <text evidence="9">The sequence shown here is derived from an EMBL/GenBank/DDBJ whole genome shotgun (WGS) entry which is preliminary data.</text>
</comment>